<keyword evidence="2" id="KW-0472">Membrane</keyword>
<keyword evidence="2" id="KW-0812">Transmembrane</keyword>
<accession>A0A6P7S8L9</accession>
<keyword evidence="2" id="KW-1133">Transmembrane helix</keyword>
<organism evidence="3 4">
    <name type="scientific">Octopus sinensis</name>
    <name type="common">East Asian common octopus</name>
    <dbReference type="NCBI Taxonomy" id="2607531"/>
    <lineage>
        <taxon>Eukaryota</taxon>
        <taxon>Metazoa</taxon>
        <taxon>Spiralia</taxon>
        <taxon>Lophotrochozoa</taxon>
        <taxon>Mollusca</taxon>
        <taxon>Cephalopoda</taxon>
        <taxon>Coleoidea</taxon>
        <taxon>Octopodiformes</taxon>
        <taxon>Octopoda</taxon>
        <taxon>Incirrata</taxon>
        <taxon>Octopodidae</taxon>
        <taxon>Octopus</taxon>
    </lineage>
</organism>
<reference evidence="4" key="1">
    <citation type="submission" date="2025-08" db="UniProtKB">
        <authorList>
            <consortium name="RefSeq"/>
        </authorList>
    </citation>
    <scope>IDENTIFICATION</scope>
</reference>
<proteinExistence type="predicted"/>
<evidence type="ECO:0000313" key="3">
    <source>
        <dbReference type="Proteomes" id="UP000515154"/>
    </source>
</evidence>
<protein>
    <submittedName>
        <fullName evidence="4">Uncharacterized protein LOC115210246</fullName>
    </submittedName>
</protein>
<keyword evidence="3" id="KW-1185">Reference proteome</keyword>
<dbReference type="KEGG" id="osn:115210246"/>
<feature type="region of interest" description="Disordered" evidence="1">
    <location>
        <begin position="1"/>
        <end position="49"/>
    </location>
</feature>
<evidence type="ECO:0000256" key="2">
    <source>
        <dbReference type="SAM" id="Phobius"/>
    </source>
</evidence>
<sequence length="215" mass="23627">MAYMNGLSAKGEKSSRRGSRVSFSSASGTAAKRLSIGGQKDEGLPPMTPLRKKSIQQFLMEKAKQERHRLSVLPGDAGRISISQARPGERITFANLVLKTQRMKKKLFINPKEVLGTAPPQGLALSMTNLVSKVLSEASTVEKDIHPYGRGNMYTNAFAGKKSLVKLDPGKLMFWGIVICMVTGAAFGVIILSEIHRGSLKRLLQRYNGSFPDWY</sequence>
<evidence type="ECO:0000256" key="1">
    <source>
        <dbReference type="SAM" id="MobiDB-lite"/>
    </source>
</evidence>
<gene>
    <name evidence="4" type="primary">LOC115210246</name>
</gene>
<dbReference type="RefSeq" id="XP_029634582.1">
    <property type="nucleotide sequence ID" value="XM_029778722.2"/>
</dbReference>
<evidence type="ECO:0000313" key="4">
    <source>
        <dbReference type="RefSeq" id="XP_029634582.1"/>
    </source>
</evidence>
<name>A0A6P7S8L9_9MOLL</name>
<feature type="transmembrane region" description="Helical" evidence="2">
    <location>
        <begin position="172"/>
        <end position="192"/>
    </location>
</feature>
<dbReference type="AlphaFoldDB" id="A0A6P7S8L9"/>
<dbReference type="Proteomes" id="UP000515154">
    <property type="component" value="Linkage group LG4"/>
</dbReference>